<protein>
    <submittedName>
        <fullName evidence="7">Cobalamin synthesis protein/P47K family protein</fullName>
    </submittedName>
</protein>
<feature type="domain" description="CobW C-terminal" evidence="6">
    <location>
        <begin position="231"/>
        <end position="324"/>
    </location>
</feature>
<sequence>MSIMADRRLPITVVTGFLGSGKTTLLANVLKDARFQNTATIINEFGEAGLDHRLIRRVKESTRLLSGGCICCNMREDLIAVLKEILNEYERGEMPLERVAIETTGLADPAPILFSVLMDPLLSQRYYVSNVVCCLDAVNSALHLRSHAESLRQIVAADTIVITKTDMAAPAEVAAMHTRLRELNPAAVIRESAYGGIDPNAVFGAQEALPQDRAVRMAEMPPLGGQHDSTVRSMSIRFYEALDWTAFGLWMSMLLYTHGERMLRVKGIVDVGERGPIVINGVQHVIHPPQHLPDWHGEEHSSQIVFIMKDLEPQRIMESLTAFQGVLGAAPVIEEIHTNPYGKAHG</sequence>
<dbReference type="InterPro" id="IPR051316">
    <property type="entry name" value="Zinc-reg_GTPase_activator"/>
</dbReference>
<evidence type="ECO:0000256" key="3">
    <source>
        <dbReference type="ARBA" id="ARBA00023186"/>
    </source>
</evidence>
<dbReference type="EMBL" id="AFHQ01000023">
    <property type="protein sequence ID" value="EGK61218.1"/>
    <property type="molecule type" value="Genomic_DNA"/>
</dbReference>
<dbReference type="STRING" id="888060.HMPREF9081_0621"/>
<evidence type="ECO:0000313" key="7">
    <source>
        <dbReference type="EMBL" id="EGK61218.1"/>
    </source>
</evidence>
<dbReference type="InterPro" id="IPR027417">
    <property type="entry name" value="P-loop_NTPase"/>
</dbReference>
<dbReference type="GO" id="GO:0005737">
    <property type="term" value="C:cytoplasm"/>
    <property type="evidence" value="ECO:0007669"/>
    <property type="project" value="TreeGrafter"/>
</dbReference>
<dbReference type="PANTHER" id="PTHR13748:SF62">
    <property type="entry name" value="COBW DOMAIN-CONTAINING PROTEIN"/>
    <property type="match status" value="1"/>
</dbReference>
<dbReference type="GO" id="GO:0016787">
    <property type="term" value="F:hydrolase activity"/>
    <property type="evidence" value="ECO:0007669"/>
    <property type="project" value="UniProtKB-KW"/>
</dbReference>
<evidence type="ECO:0000256" key="4">
    <source>
        <dbReference type="ARBA" id="ARBA00034320"/>
    </source>
</evidence>
<comment type="similarity">
    <text evidence="4">Belongs to the SIMIBI class G3E GTPase family. ZNG1 subfamily.</text>
</comment>
<dbReference type="CDD" id="cd03112">
    <property type="entry name" value="CobW-like"/>
    <property type="match status" value="1"/>
</dbReference>
<evidence type="ECO:0000256" key="2">
    <source>
        <dbReference type="ARBA" id="ARBA00022801"/>
    </source>
</evidence>
<dbReference type="AlphaFoldDB" id="F5RK36"/>
<comment type="catalytic activity">
    <reaction evidence="5">
        <text>GTP + H2O = GDP + phosphate + H(+)</text>
        <dbReference type="Rhea" id="RHEA:19669"/>
        <dbReference type="ChEBI" id="CHEBI:15377"/>
        <dbReference type="ChEBI" id="CHEBI:15378"/>
        <dbReference type="ChEBI" id="CHEBI:37565"/>
        <dbReference type="ChEBI" id="CHEBI:43474"/>
        <dbReference type="ChEBI" id="CHEBI:58189"/>
    </reaction>
    <physiologicalReaction direction="left-to-right" evidence="5">
        <dbReference type="Rhea" id="RHEA:19670"/>
    </physiologicalReaction>
</comment>
<keyword evidence="3" id="KW-0143">Chaperone</keyword>
<dbReference type="SUPFAM" id="SSF90002">
    <property type="entry name" value="Hypothetical protein YjiA, C-terminal domain"/>
    <property type="match status" value="1"/>
</dbReference>
<gene>
    <name evidence="7" type="ORF">HMPREF9081_0621</name>
</gene>
<dbReference type="Pfam" id="PF02492">
    <property type="entry name" value="cobW"/>
    <property type="match status" value="1"/>
</dbReference>
<evidence type="ECO:0000256" key="1">
    <source>
        <dbReference type="ARBA" id="ARBA00022741"/>
    </source>
</evidence>
<accession>F5RK36</accession>
<evidence type="ECO:0000259" key="6">
    <source>
        <dbReference type="SMART" id="SM00833"/>
    </source>
</evidence>
<dbReference type="SMART" id="SM00833">
    <property type="entry name" value="CobW_C"/>
    <property type="match status" value="1"/>
</dbReference>
<comment type="caution">
    <text evidence="7">The sequence shown here is derived from an EMBL/GenBank/DDBJ whole genome shotgun (WGS) entry which is preliminary data.</text>
</comment>
<dbReference type="Gene3D" id="3.40.50.300">
    <property type="entry name" value="P-loop containing nucleotide triphosphate hydrolases"/>
    <property type="match status" value="1"/>
</dbReference>
<keyword evidence="2" id="KW-0378">Hydrolase</keyword>
<dbReference type="SUPFAM" id="SSF52540">
    <property type="entry name" value="P-loop containing nucleoside triphosphate hydrolases"/>
    <property type="match status" value="1"/>
</dbReference>
<dbReference type="InterPro" id="IPR003495">
    <property type="entry name" value="CobW/HypB/UreG_nucleotide-bd"/>
</dbReference>
<organism evidence="7 8">
    <name type="scientific">Centipeda periodontii DSM 2778</name>
    <dbReference type="NCBI Taxonomy" id="888060"/>
    <lineage>
        <taxon>Bacteria</taxon>
        <taxon>Bacillati</taxon>
        <taxon>Bacillota</taxon>
        <taxon>Negativicutes</taxon>
        <taxon>Selenomonadales</taxon>
        <taxon>Selenomonadaceae</taxon>
        <taxon>Centipeda</taxon>
    </lineage>
</organism>
<keyword evidence="8" id="KW-1185">Reference proteome</keyword>
<dbReference type="Proteomes" id="UP000004067">
    <property type="component" value="Unassembled WGS sequence"/>
</dbReference>
<name>F5RK36_9FIRM</name>
<keyword evidence="1" id="KW-0547">Nucleotide-binding</keyword>
<evidence type="ECO:0000256" key="5">
    <source>
        <dbReference type="ARBA" id="ARBA00049117"/>
    </source>
</evidence>
<dbReference type="InterPro" id="IPR011629">
    <property type="entry name" value="CobW-like_C"/>
</dbReference>
<evidence type="ECO:0000313" key="8">
    <source>
        <dbReference type="Proteomes" id="UP000004067"/>
    </source>
</evidence>
<dbReference type="HOGENOM" id="CLU_017452_0_2_9"/>
<dbReference type="Pfam" id="PF07683">
    <property type="entry name" value="CobW_C"/>
    <property type="match status" value="1"/>
</dbReference>
<dbReference type="GO" id="GO:0000166">
    <property type="term" value="F:nucleotide binding"/>
    <property type="evidence" value="ECO:0007669"/>
    <property type="project" value="UniProtKB-KW"/>
</dbReference>
<reference evidence="7 8" key="1">
    <citation type="submission" date="2011-04" db="EMBL/GenBank/DDBJ databases">
        <authorList>
            <person name="Muzny D."/>
            <person name="Qin X."/>
            <person name="Deng J."/>
            <person name="Jiang H."/>
            <person name="Liu Y."/>
            <person name="Qu J."/>
            <person name="Song X.-Z."/>
            <person name="Zhang L."/>
            <person name="Thornton R."/>
            <person name="Coyle M."/>
            <person name="Francisco L."/>
            <person name="Jackson L."/>
            <person name="Javaid M."/>
            <person name="Korchina V."/>
            <person name="Kovar C."/>
            <person name="Mata R."/>
            <person name="Mathew T."/>
            <person name="Ngo R."/>
            <person name="Nguyen L."/>
            <person name="Nguyen N."/>
            <person name="Okwuonu G."/>
            <person name="Ongeri F."/>
            <person name="Pham C."/>
            <person name="Simmons D."/>
            <person name="Wilczek-Boney K."/>
            <person name="Hale W."/>
            <person name="Jakkamsetti A."/>
            <person name="Pham P."/>
            <person name="Ruth R."/>
            <person name="San Lucas F."/>
            <person name="Warren J."/>
            <person name="Zhang J."/>
            <person name="Zhao Z."/>
            <person name="Zhou C."/>
            <person name="Zhu D."/>
            <person name="Lee S."/>
            <person name="Bess C."/>
            <person name="Blankenburg K."/>
            <person name="Forbes L."/>
            <person name="Fu Q."/>
            <person name="Gubbala S."/>
            <person name="Hirani K."/>
            <person name="Jayaseelan J.C."/>
            <person name="Lara F."/>
            <person name="Munidasa M."/>
            <person name="Palculict T."/>
            <person name="Patil S."/>
            <person name="Pu L.-L."/>
            <person name="Saada N."/>
            <person name="Tang L."/>
            <person name="Weissenberger G."/>
            <person name="Zhu Y."/>
            <person name="Hemphill L."/>
            <person name="Shang Y."/>
            <person name="Youmans B."/>
            <person name="Ayvaz T."/>
            <person name="Ross M."/>
            <person name="Santibanez J."/>
            <person name="Aqrawi P."/>
            <person name="Gross S."/>
            <person name="Joshi V."/>
            <person name="Fowler G."/>
            <person name="Nazareth L."/>
            <person name="Reid J."/>
            <person name="Worley K."/>
            <person name="Petrosino J."/>
            <person name="Highlander S."/>
            <person name="Gibbs R."/>
        </authorList>
    </citation>
    <scope>NUCLEOTIDE SEQUENCE [LARGE SCALE GENOMIC DNA]</scope>
    <source>
        <strain evidence="7 8">DSM 2778</strain>
    </source>
</reference>
<dbReference type="InterPro" id="IPR036627">
    <property type="entry name" value="CobW-likC_sf"/>
</dbReference>
<proteinExistence type="inferred from homology"/>
<dbReference type="Gene3D" id="3.30.1220.10">
    <property type="entry name" value="CobW-like, C-terminal domain"/>
    <property type="match status" value="1"/>
</dbReference>
<dbReference type="eggNOG" id="COG0523">
    <property type="taxonomic scope" value="Bacteria"/>
</dbReference>
<dbReference type="PANTHER" id="PTHR13748">
    <property type="entry name" value="COBW-RELATED"/>
    <property type="match status" value="1"/>
</dbReference>